<evidence type="ECO:0000256" key="12">
    <source>
        <dbReference type="ARBA" id="ARBA00022989"/>
    </source>
</evidence>
<protein>
    <submittedName>
        <fullName evidence="24">Aminopeptidase N</fullName>
    </submittedName>
</protein>
<dbReference type="Gene3D" id="2.60.40.1910">
    <property type="match status" value="3"/>
</dbReference>
<feature type="domain" description="Aminopeptidase N-like N-terminal" evidence="23">
    <location>
        <begin position="162"/>
        <end position="355"/>
    </location>
</feature>
<keyword evidence="10 18" id="KW-0862">Zinc</keyword>
<evidence type="ECO:0000256" key="7">
    <source>
        <dbReference type="ARBA" id="ARBA00022692"/>
    </source>
</evidence>
<evidence type="ECO:0000256" key="16">
    <source>
        <dbReference type="ARBA" id="ARBA00023180"/>
    </source>
</evidence>
<dbReference type="GO" id="GO:0070006">
    <property type="term" value="F:metalloaminopeptidase activity"/>
    <property type="evidence" value="ECO:0007669"/>
    <property type="project" value="TreeGrafter"/>
</dbReference>
<evidence type="ECO:0000259" key="22">
    <source>
        <dbReference type="Pfam" id="PF11838"/>
    </source>
</evidence>
<dbReference type="InterPro" id="IPR027268">
    <property type="entry name" value="Peptidase_M4/M1_CTD_sf"/>
</dbReference>
<keyword evidence="5" id="KW-1003">Cell membrane</keyword>
<dbReference type="SUPFAM" id="SSF55486">
    <property type="entry name" value="Metalloproteases ('zincins'), catalytic domain"/>
    <property type="match status" value="3"/>
</dbReference>
<evidence type="ECO:0000256" key="2">
    <source>
        <dbReference type="ARBA" id="ARBA00004606"/>
    </source>
</evidence>
<dbReference type="FunFam" id="1.10.390.10:FF:000033">
    <property type="entry name" value="Endoplasmic reticulum aminopeptidase 1b"/>
    <property type="match status" value="1"/>
</dbReference>
<dbReference type="Gene3D" id="1.25.50.20">
    <property type="match status" value="3"/>
</dbReference>
<evidence type="ECO:0000256" key="11">
    <source>
        <dbReference type="ARBA" id="ARBA00022968"/>
    </source>
</evidence>
<dbReference type="GO" id="GO:0042277">
    <property type="term" value="F:peptide binding"/>
    <property type="evidence" value="ECO:0007669"/>
    <property type="project" value="TreeGrafter"/>
</dbReference>
<keyword evidence="12 20" id="KW-1133">Transmembrane helix</keyword>
<keyword evidence="7 20" id="KW-0812">Transmembrane</keyword>
<dbReference type="InterPro" id="IPR045357">
    <property type="entry name" value="Aminopeptidase_N-like_N"/>
</dbReference>
<dbReference type="InterPro" id="IPR024571">
    <property type="entry name" value="ERAP1-like_C_dom"/>
</dbReference>
<evidence type="ECO:0000313" key="25">
    <source>
        <dbReference type="Proteomes" id="UP000507470"/>
    </source>
</evidence>
<dbReference type="OrthoDB" id="510539at2759"/>
<keyword evidence="13" id="KW-0482">Metalloprotease</keyword>
<dbReference type="InterPro" id="IPR034016">
    <property type="entry name" value="M1_APN-typ"/>
</dbReference>
<dbReference type="GO" id="GO:0043171">
    <property type="term" value="P:peptide catabolic process"/>
    <property type="evidence" value="ECO:0007669"/>
    <property type="project" value="TreeGrafter"/>
</dbReference>
<feature type="domain" description="Peptidase M1 membrane alanine aminopeptidase" evidence="21">
    <location>
        <begin position="1270"/>
        <end position="1491"/>
    </location>
</feature>
<evidence type="ECO:0000256" key="18">
    <source>
        <dbReference type="PIRSR" id="PIRSR634016-3"/>
    </source>
</evidence>
<evidence type="ECO:0000256" key="10">
    <source>
        <dbReference type="ARBA" id="ARBA00022833"/>
    </source>
</evidence>
<dbReference type="GO" id="GO:0005886">
    <property type="term" value="C:plasma membrane"/>
    <property type="evidence" value="ECO:0007669"/>
    <property type="project" value="UniProtKB-SubCell"/>
</dbReference>
<evidence type="ECO:0000256" key="17">
    <source>
        <dbReference type="PIRSR" id="PIRSR634016-1"/>
    </source>
</evidence>
<keyword evidence="4 24" id="KW-0031">Aminopeptidase</keyword>
<dbReference type="GO" id="GO:0008270">
    <property type="term" value="F:zinc ion binding"/>
    <property type="evidence" value="ECO:0007669"/>
    <property type="project" value="InterPro"/>
</dbReference>
<feature type="domain" description="Peptidase M1 membrane alanine aminopeptidase" evidence="21">
    <location>
        <begin position="2171"/>
        <end position="2247"/>
    </location>
</feature>
<evidence type="ECO:0000256" key="6">
    <source>
        <dbReference type="ARBA" id="ARBA00022670"/>
    </source>
</evidence>
<organism evidence="24 25">
    <name type="scientific">Mytilus coruscus</name>
    <name type="common">Sea mussel</name>
    <dbReference type="NCBI Taxonomy" id="42192"/>
    <lineage>
        <taxon>Eukaryota</taxon>
        <taxon>Metazoa</taxon>
        <taxon>Spiralia</taxon>
        <taxon>Lophotrochozoa</taxon>
        <taxon>Mollusca</taxon>
        <taxon>Bivalvia</taxon>
        <taxon>Autobranchia</taxon>
        <taxon>Pteriomorphia</taxon>
        <taxon>Mytilida</taxon>
        <taxon>Mytiloidea</taxon>
        <taxon>Mytilidae</taxon>
        <taxon>Mytilinae</taxon>
        <taxon>Mytilus</taxon>
    </lineage>
</organism>
<dbReference type="FunFam" id="1.25.50.20:FF:000001">
    <property type="entry name" value="Aminopeptidase"/>
    <property type="match status" value="2"/>
</dbReference>
<feature type="binding site" evidence="18">
    <location>
        <position position="462"/>
    </location>
    <ligand>
        <name>Zn(2+)</name>
        <dbReference type="ChEBI" id="CHEBI:29105"/>
        <note>catalytic</note>
    </ligand>
</feature>
<dbReference type="GO" id="GO:0005615">
    <property type="term" value="C:extracellular space"/>
    <property type="evidence" value="ECO:0007669"/>
    <property type="project" value="TreeGrafter"/>
</dbReference>
<feature type="domain" description="Peptidase M1 membrane alanine aminopeptidase" evidence="21">
    <location>
        <begin position="391"/>
        <end position="614"/>
    </location>
</feature>
<comment type="cofactor">
    <cofactor evidence="18">
        <name>Zn(2+)</name>
        <dbReference type="ChEBI" id="CHEBI:29105"/>
    </cofactor>
    <text evidence="18">Binds 1 zinc ion per subunit.</text>
</comment>
<feature type="domain" description="ERAP1-like C-terminal" evidence="22">
    <location>
        <begin position="2442"/>
        <end position="2493"/>
    </location>
</feature>
<accession>A0A6J8DT25</accession>
<dbReference type="FunFam" id="2.60.40.1910:FF:000003">
    <property type="entry name" value="Aminopeptidase"/>
    <property type="match status" value="2"/>
</dbReference>
<feature type="domain" description="Peptidase M1 membrane alanine aminopeptidase" evidence="21">
    <location>
        <begin position="2249"/>
        <end position="2354"/>
    </location>
</feature>
<sequence length="2493" mass="284340">MSSTENIVFSDMGKYAMSEIAGVSNEAVFKERNSCRVKTSTGFVLVLLALVLAVGVGLIVHFAENRKIECNFPGQAGVSNADPLKKEKSQAEVCRKMVKENKDKICNVCPKIKIASTIASLTTSPMHPAITTKSLTHPYVVASTLQPVTTLDDIRLPKTVFPLQYDLEITPQLYDTDEEINFYFQGMINIKIKCIEPTNTVTVHVNELTINNQSITFTSERQSGPEIKIVRIEDDIKRQFMHFHLSDDLLKDHEYVLSMEFRGPLQTDLKGFYLSSYTEDGNKRYLATTQFQPTDARKAFPCFDEPEFKAVFNITVVRKVGWLSLSNTKIVSTTLRENGFEADHYSPTPRMSTYLVAFVVSRFKSQHQTTSNGLQYGVWAQPNSVLQTTEALNVGTKVITFYEDYFNISFPLPKQDMIAVPDYPLGAMENWGLITYRETAMLYDNKMSTEDNLARVTSAIAHELSHQWFGDLVTMKWWDDLWLNEGFATFVQYMGTDHVHPDWKMFDLFPIGDMYDAFEFDSVKSSHPIYVPVENPDQINEIFDKISYSKGGSVIRMIRYVLGEETFRHGLINYLNGLKYQSAVHEDLWNALQKVAEEEGKTIPYTVKDIMDTWILQMNYPVVMVTRAKSGLMVEQKSYIWKIPLTYTTSSEMNFDKSGDSVDWLDAQSREIVDEKIPTSENSWYLFNLQQYGVYRVNYDIQNWNALINTLKLDHKKIPVINRGQIINDAWNLAKAEELPVTIALETLNYLDKEMDYVPWAAAMRELAYVDDMLSKTETFGDFQNFVKAKVSAPFNEHELEFSNLTHLEIYAVRTFVGAACSYGEESCVSKAKSLFNQWMNNPDSNIINPNIKGTVYCTGVAEGGIEEWNFVHNQYKIATVVSEKSLLQSALSCTKEAWIINKLLEMTSDPNEIRKQDAPYVIMQVADNSVGKYLAKEFFYQNWDFIRDTYAGGFGVFIKLVQAITKAFNTDYELNQLKDFLASESDLGPGARAFEQAIENTESNIRWMKNNYDDIKKWLGVHPTPHKVDNVRLPRSLIPKIYNLTLKPDFYGPDPSTFSTEGSVRIEIECTVDTNNITLHAVDLTVNESSVTISSSDHVGTLPNVVSLAEDKDREFLIVNVDANLQAGKTYILEMSFTSPLSNEVLAGLYLSSYKRGDQTVYLATTQFESTDARRAFPCFDEPELKAQFKVTLLRKPDRVSLSNMPQEKTGVPSVDGFVADEYALSPNMSTYLLAIIVCDFQYTQTTTKNGIKYRAWSTPETLNQTALALKTGADTLTLYEDFFGVDFPIQKQDMIAIPDFSAGAMENWGLITYRETAMLFDPDVSSASNKQRVVVVITHELAHQWFGDLVTMEWWDDLWLNEGFATYVENFGTDRLYPEWRMFDQFSVDVVQDAFSFDGLVTSHPIYVPVSNPAEINEIFDTISYSKGGAIIRMMRFFLGDNTFAKGLTAYLKDRQFSNAFHDDLWNAMTKQARIDGNPLDVKDIMDTWILQMNYPVVKITRSNGKLHIEQKRFLFNPSATDPGKYPSPYNYTWKIPFTYTTSDNLQFNQSYKDVMWFNLQSEMDIPKTSSGWIVGNVQQYGYYRVNYDDENWQALIEQLKTDHLVGIRRSCDQGLGGIDRTTQNRSFDRSGDVGTLTALQVVDYLSEELDYVPWYAATVELSYVKKMLTRTAIYGNFQKYMSNLLGKAFDHYGLDNTGATHIEAYARSLLAQQACNYNIVGCTTEALTMYNNWMADPETYRIDPDLKSTVYCTGIAEGGEEAWDFLYQQYKTTNVAAEKSRVLTALACTKETYLISRYLTYSLDMSEIRSQDASNVIIAISRNVNGRDLAWDYVVGNWKLISSRYGKSSFAIKNLITGITDSFNTEIDLQKLKAFKINNPDLGSGTRSYEQAVENTELNIKWMTDNYETLEAWLDRMMSSQNKGGNHITDVRLPRSVLPQLYTLDLIPDIYAEDPKDFKISGKVDIVIDCLEATDNITIHINKLTIKRQTINITIQSGNKSGPKVLRTTEDTDRQFYIMFLSEKLNQGQTYVLSLKFEGPLKDDLAGLYYSSYKRNGKNVYLAVTQFEATDARKAFPCFDEPNMKAKFKVTLLRKQSMISISNMPQERTGIQRQNGFVADEYKLSEKMSTYLLAFIVCDFKQITGRTKNNITYGAWSTPETINQAELALQIGIDTITFYEDFFGVRFPLPKQDMIAIPDFSAGAMENWGLITYRETAMLFEHGVSSEGNKQRVTGTITHELAHQFEQFVVNVVHAAFSFDGLATSHPVYVPVYNPSEINEVFDAISYDKGASIIRMMKFFLGDSTFKKGLQNYLIDRKFSNAYHDDLWNAMTNQSRADGKLMDVKSIMDTWTLQMNYPVVMVTATSNGLRISQKRYLSNPDAKDPGKYTSPFNYNWQIPFFYTTSKELNFNKTASDITWIKTETKDLPGPSNFLSGKDWIIANTQQFGFYRVNYDNENWLALVKQLNTDHKVIHPINRAQIINDAWNLAK</sequence>
<feature type="domain" description="Aminopeptidase N-like N-terminal" evidence="23">
    <location>
        <begin position="1040"/>
        <end position="1234"/>
    </location>
</feature>
<evidence type="ECO:0000256" key="3">
    <source>
        <dbReference type="ARBA" id="ARBA00010136"/>
    </source>
</evidence>
<keyword evidence="14 20" id="KW-0472">Membrane</keyword>
<evidence type="ECO:0000256" key="20">
    <source>
        <dbReference type="SAM" id="Phobius"/>
    </source>
</evidence>
<keyword evidence="16" id="KW-0325">Glycoprotein</keyword>
<keyword evidence="25" id="KW-1185">Reference proteome</keyword>
<dbReference type="InterPro" id="IPR050344">
    <property type="entry name" value="Peptidase_M1_aminopeptidases"/>
</dbReference>
<evidence type="ECO:0000256" key="4">
    <source>
        <dbReference type="ARBA" id="ARBA00022438"/>
    </source>
</evidence>
<feature type="binding site" evidence="18">
    <location>
        <position position="485"/>
    </location>
    <ligand>
        <name>Zn(2+)</name>
        <dbReference type="ChEBI" id="CHEBI:29105"/>
        <note>catalytic</note>
    </ligand>
</feature>
<dbReference type="InterPro" id="IPR014782">
    <property type="entry name" value="Peptidase_M1_dom"/>
</dbReference>
<dbReference type="PANTHER" id="PTHR11533">
    <property type="entry name" value="PROTEASE M1 ZINC METALLOPROTEASE"/>
    <property type="match status" value="1"/>
</dbReference>
<dbReference type="CDD" id="cd09601">
    <property type="entry name" value="M1_APN-Q_like"/>
    <property type="match status" value="3"/>
</dbReference>
<evidence type="ECO:0000256" key="14">
    <source>
        <dbReference type="ARBA" id="ARBA00023136"/>
    </source>
</evidence>
<evidence type="ECO:0000256" key="1">
    <source>
        <dbReference type="ARBA" id="ARBA00004236"/>
    </source>
</evidence>
<evidence type="ECO:0000256" key="19">
    <source>
        <dbReference type="PIRSR" id="PIRSR634016-4"/>
    </source>
</evidence>
<dbReference type="InterPro" id="IPR042097">
    <property type="entry name" value="Aminopeptidase_N-like_N_sf"/>
</dbReference>
<dbReference type="FunFam" id="2.60.40.1730:FF:000012">
    <property type="entry name" value="Aminopeptidase N"/>
    <property type="match status" value="3"/>
</dbReference>
<feature type="site" description="Transition state stabilizer" evidence="19">
    <location>
        <position position="548"/>
    </location>
</feature>
<evidence type="ECO:0000313" key="24">
    <source>
        <dbReference type="EMBL" id="CAC5411226.1"/>
    </source>
</evidence>
<evidence type="ECO:0000259" key="23">
    <source>
        <dbReference type="Pfam" id="PF17900"/>
    </source>
</evidence>
<feature type="domain" description="ERAP1-like C-terminal" evidence="22">
    <location>
        <begin position="684"/>
        <end position="1003"/>
    </location>
</feature>
<dbReference type="FunFam" id="1.10.390.10:FF:000016">
    <property type="entry name" value="Glutamyl aminopeptidase"/>
    <property type="match status" value="1"/>
</dbReference>
<comment type="subcellular location">
    <subcellularLocation>
        <location evidence="1">Cell membrane</location>
    </subcellularLocation>
    <subcellularLocation>
        <location evidence="2">Membrane</location>
        <topology evidence="2">Single-pass type II membrane protein</topology>
    </subcellularLocation>
</comment>
<keyword evidence="9" id="KW-0378">Hydrolase</keyword>
<keyword evidence="11" id="KW-0735">Signal-anchor</keyword>
<gene>
    <name evidence="24" type="ORF">MCOR_44346</name>
</gene>
<dbReference type="Gene3D" id="2.60.40.1730">
    <property type="entry name" value="tricorn interacting facor f3 domain"/>
    <property type="match status" value="3"/>
</dbReference>
<proteinExistence type="inferred from homology"/>
<dbReference type="Gene3D" id="1.10.390.10">
    <property type="entry name" value="Neutral Protease Domain 2"/>
    <property type="match status" value="4"/>
</dbReference>
<feature type="active site" description="Proton acceptor" evidence="17">
    <location>
        <position position="463"/>
    </location>
</feature>
<feature type="domain" description="ERAP1-like C-terminal" evidence="22">
    <location>
        <begin position="1575"/>
        <end position="1900"/>
    </location>
</feature>
<comment type="similarity">
    <text evidence="3">Belongs to the peptidase M1 family.</text>
</comment>
<evidence type="ECO:0000256" key="5">
    <source>
        <dbReference type="ARBA" id="ARBA00022475"/>
    </source>
</evidence>
<keyword evidence="15" id="KW-1015">Disulfide bond</keyword>
<keyword evidence="8 18" id="KW-0479">Metal-binding</keyword>
<dbReference type="FunFam" id="1.10.390.10:FF:000001">
    <property type="entry name" value="Aminopeptidase"/>
    <property type="match status" value="1"/>
</dbReference>
<dbReference type="Pfam" id="PF17900">
    <property type="entry name" value="Peptidase_M1_N"/>
    <property type="match status" value="3"/>
</dbReference>
<dbReference type="InterPro" id="IPR001930">
    <property type="entry name" value="Peptidase_M1"/>
</dbReference>
<evidence type="ECO:0000256" key="13">
    <source>
        <dbReference type="ARBA" id="ARBA00023049"/>
    </source>
</evidence>
<dbReference type="EMBL" id="CACVKT020007840">
    <property type="protein sequence ID" value="CAC5411226.1"/>
    <property type="molecule type" value="Genomic_DNA"/>
</dbReference>
<feature type="transmembrane region" description="Helical" evidence="20">
    <location>
        <begin position="42"/>
        <end position="63"/>
    </location>
</feature>
<dbReference type="GO" id="GO:0005737">
    <property type="term" value="C:cytoplasm"/>
    <property type="evidence" value="ECO:0007669"/>
    <property type="project" value="TreeGrafter"/>
</dbReference>
<evidence type="ECO:0000256" key="15">
    <source>
        <dbReference type="ARBA" id="ARBA00023157"/>
    </source>
</evidence>
<dbReference type="Pfam" id="PF11838">
    <property type="entry name" value="ERAP1_C"/>
    <property type="match status" value="3"/>
</dbReference>
<keyword evidence="6" id="KW-0645">Protease</keyword>
<dbReference type="Proteomes" id="UP000507470">
    <property type="component" value="Unassembled WGS sequence"/>
</dbReference>
<name>A0A6J8DT25_MYTCO</name>
<evidence type="ECO:0000259" key="21">
    <source>
        <dbReference type="Pfam" id="PF01433"/>
    </source>
</evidence>
<feature type="binding site" evidence="18">
    <location>
        <position position="466"/>
    </location>
    <ligand>
        <name>Zn(2+)</name>
        <dbReference type="ChEBI" id="CHEBI:29105"/>
        <note>catalytic</note>
    </ligand>
</feature>
<evidence type="ECO:0000256" key="8">
    <source>
        <dbReference type="ARBA" id="ARBA00022723"/>
    </source>
</evidence>
<feature type="domain" description="Aminopeptidase N-like N-terminal" evidence="23">
    <location>
        <begin position="1942"/>
        <end position="2135"/>
    </location>
</feature>
<dbReference type="PRINTS" id="PR00756">
    <property type="entry name" value="ALADIPTASE"/>
</dbReference>
<dbReference type="SUPFAM" id="SSF63737">
    <property type="entry name" value="Leukotriene A4 hydrolase N-terminal domain"/>
    <property type="match status" value="3"/>
</dbReference>
<reference evidence="24 25" key="1">
    <citation type="submission" date="2020-06" db="EMBL/GenBank/DDBJ databases">
        <authorList>
            <person name="Li R."/>
            <person name="Bekaert M."/>
        </authorList>
    </citation>
    <scope>NUCLEOTIDE SEQUENCE [LARGE SCALE GENOMIC DNA]</scope>
    <source>
        <strain evidence="25">wild</strain>
    </source>
</reference>
<dbReference type="PANTHER" id="PTHR11533:SF294">
    <property type="entry name" value="THYROTROPIN-RELEASING HORMONE-DEGRADING ECTOENZYME"/>
    <property type="match status" value="1"/>
</dbReference>
<dbReference type="Pfam" id="PF01433">
    <property type="entry name" value="Peptidase_M1"/>
    <property type="match status" value="4"/>
</dbReference>
<evidence type="ECO:0000256" key="9">
    <source>
        <dbReference type="ARBA" id="ARBA00022801"/>
    </source>
</evidence>
<dbReference type="GO" id="GO:0006508">
    <property type="term" value="P:proteolysis"/>
    <property type="evidence" value="ECO:0007669"/>
    <property type="project" value="UniProtKB-KW"/>
</dbReference>